<dbReference type="CDD" id="cd14798">
    <property type="entry name" value="RX-CC_like"/>
    <property type="match status" value="1"/>
</dbReference>
<comment type="similarity">
    <text evidence="1">Belongs to the disease resistance NB-LRR family.</text>
</comment>
<gene>
    <name evidence="7" type="ORF">HU200_049091</name>
</gene>
<keyword evidence="4" id="KW-0547">Nucleotide-binding</keyword>
<accession>A0A835B0H3</accession>
<evidence type="ECO:0000313" key="8">
    <source>
        <dbReference type="Proteomes" id="UP000636709"/>
    </source>
</evidence>
<dbReference type="PANTHER" id="PTHR19338">
    <property type="entry name" value="TRANSLOCASE OF INNER MITOCHONDRIAL MEMBRANE 13 HOMOLOG"/>
    <property type="match status" value="1"/>
</dbReference>
<protein>
    <recommendedName>
        <fullName evidence="6">Disease resistance N-terminal domain-containing protein</fullName>
    </recommendedName>
</protein>
<reference evidence="7" key="1">
    <citation type="submission" date="2020-07" db="EMBL/GenBank/DDBJ databases">
        <title>Genome sequence and genetic diversity analysis of an under-domesticated orphan crop, white fonio (Digitaria exilis).</title>
        <authorList>
            <person name="Bennetzen J.L."/>
            <person name="Chen S."/>
            <person name="Ma X."/>
            <person name="Wang X."/>
            <person name="Yssel A.E.J."/>
            <person name="Chaluvadi S.R."/>
            <person name="Johnson M."/>
            <person name="Gangashetty P."/>
            <person name="Hamidou F."/>
            <person name="Sanogo M.D."/>
            <person name="Zwaenepoel A."/>
            <person name="Wallace J."/>
            <person name="Van De Peer Y."/>
            <person name="Van Deynze A."/>
        </authorList>
    </citation>
    <scope>NUCLEOTIDE SEQUENCE</scope>
    <source>
        <tissue evidence="7">Leaves</tissue>
    </source>
</reference>
<evidence type="ECO:0000256" key="4">
    <source>
        <dbReference type="ARBA" id="ARBA00022741"/>
    </source>
</evidence>
<evidence type="ECO:0000259" key="6">
    <source>
        <dbReference type="Pfam" id="PF18052"/>
    </source>
</evidence>
<evidence type="ECO:0000313" key="7">
    <source>
        <dbReference type="EMBL" id="KAF8673018.1"/>
    </source>
</evidence>
<proteinExistence type="inferred from homology"/>
<dbReference type="EMBL" id="JACEFO010002210">
    <property type="protein sequence ID" value="KAF8673018.1"/>
    <property type="molecule type" value="Genomic_DNA"/>
</dbReference>
<dbReference type="Pfam" id="PF18052">
    <property type="entry name" value="Rx_N"/>
    <property type="match status" value="1"/>
</dbReference>
<keyword evidence="5" id="KW-0611">Plant defense</keyword>
<dbReference type="PANTHER" id="PTHR19338:SF0">
    <property type="entry name" value="MITOCHONDRIAL IMPORT INNER MEMBRANE TRANSLOCASE SUBUNIT TIM13"/>
    <property type="match status" value="1"/>
</dbReference>
<dbReference type="AlphaFoldDB" id="A0A835B0H3"/>
<evidence type="ECO:0000256" key="2">
    <source>
        <dbReference type="ARBA" id="ARBA00022614"/>
    </source>
</evidence>
<dbReference type="Proteomes" id="UP000636709">
    <property type="component" value="Unassembled WGS sequence"/>
</dbReference>
<dbReference type="Gene3D" id="1.20.5.4130">
    <property type="match status" value="1"/>
</dbReference>
<keyword evidence="2" id="KW-0433">Leucine-rich repeat</keyword>
<dbReference type="GO" id="GO:0000166">
    <property type="term" value="F:nucleotide binding"/>
    <property type="evidence" value="ECO:0007669"/>
    <property type="project" value="UniProtKB-KW"/>
</dbReference>
<sequence length="224" mass="25098">MDAQGALDSLLGRLTSILVEEAQLLGRVRGDVEFIKDEMECMNSLLLQLTEAQRGNHQVRTWMKQVVGLTRNCGGNVELYIHYVGGATDSSKGRLLRYLWRIPRFVRTIPVRHRIANRIKELKVWTRDVGDRRQRYGVTVPNTDQGGGQCGSVAPSVTRPLYSRVDERRRKTSGDVSFSTAVVSHRTPSRKAPKGYLDGCRIEVAMAKSNDVLSLGGFTSILPW</sequence>
<dbReference type="InterPro" id="IPR038005">
    <property type="entry name" value="RX-like_CC"/>
</dbReference>
<feature type="domain" description="Disease resistance N-terminal" evidence="6">
    <location>
        <begin position="6"/>
        <end position="84"/>
    </location>
</feature>
<keyword evidence="8" id="KW-1185">Reference proteome</keyword>
<comment type="caution">
    <text evidence="7">The sequence shown here is derived from an EMBL/GenBank/DDBJ whole genome shotgun (WGS) entry which is preliminary data.</text>
</comment>
<dbReference type="GO" id="GO:0006952">
    <property type="term" value="P:defense response"/>
    <property type="evidence" value="ECO:0007669"/>
    <property type="project" value="UniProtKB-KW"/>
</dbReference>
<keyword evidence="3" id="KW-0677">Repeat</keyword>
<dbReference type="InterPro" id="IPR041118">
    <property type="entry name" value="Rx_N"/>
</dbReference>
<name>A0A835B0H3_9POAL</name>
<evidence type="ECO:0000256" key="3">
    <source>
        <dbReference type="ARBA" id="ARBA00022737"/>
    </source>
</evidence>
<dbReference type="OrthoDB" id="661671at2759"/>
<evidence type="ECO:0000256" key="1">
    <source>
        <dbReference type="ARBA" id="ARBA00008894"/>
    </source>
</evidence>
<organism evidence="7 8">
    <name type="scientific">Digitaria exilis</name>
    <dbReference type="NCBI Taxonomy" id="1010633"/>
    <lineage>
        <taxon>Eukaryota</taxon>
        <taxon>Viridiplantae</taxon>
        <taxon>Streptophyta</taxon>
        <taxon>Embryophyta</taxon>
        <taxon>Tracheophyta</taxon>
        <taxon>Spermatophyta</taxon>
        <taxon>Magnoliopsida</taxon>
        <taxon>Liliopsida</taxon>
        <taxon>Poales</taxon>
        <taxon>Poaceae</taxon>
        <taxon>PACMAD clade</taxon>
        <taxon>Panicoideae</taxon>
        <taxon>Panicodae</taxon>
        <taxon>Paniceae</taxon>
        <taxon>Anthephorinae</taxon>
        <taxon>Digitaria</taxon>
    </lineage>
</organism>
<evidence type="ECO:0000256" key="5">
    <source>
        <dbReference type="ARBA" id="ARBA00022821"/>
    </source>
</evidence>